<dbReference type="GO" id="GO:0000976">
    <property type="term" value="F:transcription cis-regulatory region binding"/>
    <property type="evidence" value="ECO:0007669"/>
    <property type="project" value="TreeGrafter"/>
</dbReference>
<protein>
    <submittedName>
        <fullName evidence="7">TetR/AcrR family transcriptional regulator</fullName>
    </submittedName>
</protein>
<keyword evidence="2 4" id="KW-0238">DNA-binding</keyword>
<dbReference type="InterPro" id="IPR036271">
    <property type="entry name" value="Tet_transcr_reg_TetR-rel_C_sf"/>
</dbReference>
<feature type="DNA-binding region" description="H-T-H motif" evidence="4">
    <location>
        <begin position="131"/>
        <end position="150"/>
    </location>
</feature>
<feature type="region of interest" description="Disordered" evidence="5">
    <location>
        <begin position="1"/>
        <end position="109"/>
    </location>
</feature>
<dbReference type="SUPFAM" id="SSF46689">
    <property type="entry name" value="Homeodomain-like"/>
    <property type="match status" value="1"/>
</dbReference>
<evidence type="ECO:0000256" key="3">
    <source>
        <dbReference type="ARBA" id="ARBA00023163"/>
    </source>
</evidence>
<dbReference type="AlphaFoldDB" id="A0A5B1M236"/>
<feature type="compositionally biased region" description="Pro residues" evidence="5">
    <location>
        <begin position="1"/>
        <end position="14"/>
    </location>
</feature>
<gene>
    <name evidence="7" type="ORF">F0U47_13110</name>
</gene>
<proteinExistence type="predicted"/>
<keyword evidence="8" id="KW-1185">Reference proteome</keyword>
<dbReference type="InterPro" id="IPR001647">
    <property type="entry name" value="HTH_TetR"/>
</dbReference>
<keyword evidence="3" id="KW-0804">Transcription</keyword>
<dbReference type="Pfam" id="PF00440">
    <property type="entry name" value="TetR_N"/>
    <property type="match status" value="1"/>
</dbReference>
<evidence type="ECO:0000256" key="4">
    <source>
        <dbReference type="PROSITE-ProRule" id="PRU00335"/>
    </source>
</evidence>
<dbReference type="Gene3D" id="1.10.357.10">
    <property type="entry name" value="Tetracycline Repressor, domain 2"/>
    <property type="match status" value="1"/>
</dbReference>
<feature type="compositionally biased region" description="Basic and acidic residues" evidence="5">
    <location>
        <begin position="18"/>
        <end position="28"/>
    </location>
</feature>
<evidence type="ECO:0000256" key="2">
    <source>
        <dbReference type="ARBA" id="ARBA00023125"/>
    </source>
</evidence>
<reference evidence="7 8" key="1">
    <citation type="submission" date="2019-09" db="EMBL/GenBank/DDBJ databases">
        <title>Nocardioides panacisoli sp. nov., isolated from the soil of a ginseng field.</title>
        <authorList>
            <person name="Cho C."/>
        </authorList>
    </citation>
    <scope>NUCLEOTIDE SEQUENCE [LARGE SCALE GENOMIC DNA]</scope>
    <source>
        <strain evidence="7 8">BN140041</strain>
    </source>
</reference>
<keyword evidence="1" id="KW-0805">Transcription regulation</keyword>
<dbReference type="InterPro" id="IPR041490">
    <property type="entry name" value="KstR2_TetR_C"/>
</dbReference>
<sequence>MARAPLHPPEPDVPLLPDLRRPPVREARGEDDDDRDDVLRPGLDEQVGRGGDLRQVRVRAHLHGQRAPVGRARSGRSGGPAGRPARRAAGAVTEARRYGGQSAAERDDARRTRLREAALELFGTQGYAGVSIDRLCSAAKVSTRHFYQLHSNKEDMLLDLYASLTTGSLEDVVASLRRNEGETIAVRLRDAVGAYLRPLLADPRKARIAFVEIVGVSGRVEERRLQFRNGIIALVEAETTEAIERGELTRTSDIRFRALAMVGAANVIVHDWSIHPGRRSAGALEKAFCDLAVELVVGRVDAI</sequence>
<dbReference type="Proteomes" id="UP000324351">
    <property type="component" value="Unassembled WGS sequence"/>
</dbReference>
<dbReference type="Gene3D" id="1.10.10.60">
    <property type="entry name" value="Homeodomain-like"/>
    <property type="match status" value="1"/>
</dbReference>
<evidence type="ECO:0000256" key="1">
    <source>
        <dbReference type="ARBA" id="ARBA00023015"/>
    </source>
</evidence>
<dbReference type="PANTHER" id="PTHR30055">
    <property type="entry name" value="HTH-TYPE TRANSCRIPTIONAL REGULATOR RUTR"/>
    <property type="match status" value="1"/>
</dbReference>
<dbReference type="SUPFAM" id="SSF48498">
    <property type="entry name" value="Tetracyclin repressor-like, C-terminal domain"/>
    <property type="match status" value="1"/>
</dbReference>
<comment type="caution">
    <text evidence="7">The sequence shown here is derived from an EMBL/GenBank/DDBJ whole genome shotgun (WGS) entry which is preliminary data.</text>
</comment>
<evidence type="ECO:0000313" key="8">
    <source>
        <dbReference type="Proteomes" id="UP000324351"/>
    </source>
</evidence>
<accession>A0A5B1M236</accession>
<dbReference type="Pfam" id="PF17932">
    <property type="entry name" value="TetR_C_24"/>
    <property type="match status" value="1"/>
</dbReference>
<organism evidence="7 8">
    <name type="scientific">Nocardioides antri</name>
    <dbReference type="NCBI Taxonomy" id="2607659"/>
    <lineage>
        <taxon>Bacteria</taxon>
        <taxon>Bacillati</taxon>
        <taxon>Actinomycetota</taxon>
        <taxon>Actinomycetes</taxon>
        <taxon>Propionibacteriales</taxon>
        <taxon>Nocardioidaceae</taxon>
        <taxon>Nocardioides</taxon>
    </lineage>
</organism>
<dbReference type="InterPro" id="IPR050109">
    <property type="entry name" value="HTH-type_TetR-like_transc_reg"/>
</dbReference>
<dbReference type="InterPro" id="IPR009057">
    <property type="entry name" value="Homeodomain-like_sf"/>
</dbReference>
<dbReference type="EMBL" id="VUJW01000007">
    <property type="protein sequence ID" value="KAA1426676.1"/>
    <property type="molecule type" value="Genomic_DNA"/>
</dbReference>
<evidence type="ECO:0000313" key="7">
    <source>
        <dbReference type="EMBL" id="KAA1426676.1"/>
    </source>
</evidence>
<dbReference type="PANTHER" id="PTHR30055:SF234">
    <property type="entry name" value="HTH-TYPE TRANSCRIPTIONAL REGULATOR BETI"/>
    <property type="match status" value="1"/>
</dbReference>
<dbReference type="PROSITE" id="PS50977">
    <property type="entry name" value="HTH_TETR_2"/>
    <property type="match status" value="1"/>
</dbReference>
<feature type="domain" description="HTH tetR-type" evidence="6">
    <location>
        <begin position="108"/>
        <end position="168"/>
    </location>
</feature>
<reference evidence="7 8" key="2">
    <citation type="submission" date="2019-09" db="EMBL/GenBank/DDBJ databases">
        <authorList>
            <person name="Jin C."/>
        </authorList>
    </citation>
    <scope>NUCLEOTIDE SEQUENCE [LARGE SCALE GENOMIC DNA]</scope>
    <source>
        <strain evidence="7 8">BN140041</strain>
    </source>
</reference>
<dbReference type="GO" id="GO:0003700">
    <property type="term" value="F:DNA-binding transcription factor activity"/>
    <property type="evidence" value="ECO:0007669"/>
    <property type="project" value="TreeGrafter"/>
</dbReference>
<evidence type="ECO:0000259" key="6">
    <source>
        <dbReference type="PROSITE" id="PS50977"/>
    </source>
</evidence>
<evidence type="ECO:0000256" key="5">
    <source>
        <dbReference type="SAM" id="MobiDB-lite"/>
    </source>
</evidence>
<name>A0A5B1M236_9ACTN</name>
<feature type="compositionally biased region" description="Basic and acidic residues" evidence="5">
    <location>
        <begin position="37"/>
        <end position="55"/>
    </location>
</feature>